<dbReference type="InterPro" id="IPR018060">
    <property type="entry name" value="HTH_AraC"/>
</dbReference>
<evidence type="ECO:0000259" key="5">
    <source>
        <dbReference type="PROSITE" id="PS01124"/>
    </source>
</evidence>
<evidence type="ECO:0000313" key="8">
    <source>
        <dbReference type="Proteomes" id="UP000078148"/>
    </source>
</evidence>
<dbReference type="SMART" id="SM00448">
    <property type="entry name" value="REC"/>
    <property type="match status" value="1"/>
</dbReference>
<dbReference type="InterPro" id="IPR009057">
    <property type="entry name" value="Homeodomain-like_sf"/>
</dbReference>
<dbReference type="InterPro" id="IPR001789">
    <property type="entry name" value="Sig_transdc_resp-reg_receiver"/>
</dbReference>
<dbReference type="CDD" id="cd17536">
    <property type="entry name" value="REC_YesN-like"/>
    <property type="match status" value="1"/>
</dbReference>
<keyword evidence="8" id="KW-1185">Reference proteome</keyword>
<feature type="domain" description="HTH araC/xylS-type" evidence="5">
    <location>
        <begin position="436"/>
        <end position="534"/>
    </location>
</feature>
<dbReference type="InterPro" id="IPR020449">
    <property type="entry name" value="Tscrpt_reg_AraC-type_HTH"/>
</dbReference>
<evidence type="ECO:0000259" key="6">
    <source>
        <dbReference type="PROSITE" id="PS50110"/>
    </source>
</evidence>
<feature type="domain" description="Response regulatory" evidence="6">
    <location>
        <begin position="7"/>
        <end position="123"/>
    </location>
</feature>
<name>A0A172ZIG9_9BACL</name>
<keyword evidence="1" id="KW-0805">Transcription regulation</keyword>
<dbReference type="PROSITE" id="PS50110">
    <property type="entry name" value="RESPONSE_REGULATORY"/>
    <property type="match status" value="1"/>
</dbReference>
<dbReference type="PANTHER" id="PTHR43280">
    <property type="entry name" value="ARAC-FAMILY TRANSCRIPTIONAL REGULATOR"/>
    <property type="match status" value="1"/>
</dbReference>
<dbReference type="PRINTS" id="PR00032">
    <property type="entry name" value="HTHARAC"/>
</dbReference>
<dbReference type="PROSITE" id="PS01124">
    <property type="entry name" value="HTH_ARAC_FAMILY_2"/>
    <property type="match status" value="1"/>
</dbReference>
<dbReference type="SMART" id="SM00342">
    <property type="entry name" value="HTH_ARAC"/>
    <property type="match status" value="1"/>
</dbReference>
<dbReference type="Gene3D" id="1.10.10.60">
    <property type="entry name" value="Homeodomain-like"/>
    <property type="match status" value="2"/>
</dbReference>
<dbReference type="Gene3D" id="3.40.50.2300">
    <property type="match status" value="1"/>
</dbReference>
<dbReference type="RefSeq" id="WP_060535037.1">
    <property type="nucleotide sequence ID" value="NZ_CP013023.1"/>
</dbReference>
<organism evidence="7 8">
    <name type="scientific">Paenibacillus bovis</name>
    <dbReference type="NCBI Taxonomy" id="1616788"/>
    <lineage>
        <taxon>Bacteria</taxon>
        <taxon>Bacillati</taxon>
        <taxon>Bacillota</taxon>
        <taxon>Bacilli</taxon>
        <taxon>Bacillales</taxon>
        <taxon>Paenibacillaceae</taxon>
        <taxon>Paenibacillus</taxon>
    </lineage>
</organism>
<dbReference type="SUPFAM" id="SSF46689">
    <property type="entry name" value="Homeodomain-like"/>
    <property type="match status" value="2"/>
</dbReference>
<dbReference type="Pfam" id="PF12833">
    <property type="entry name" value="HTH_18"/>
    <property type="match status" value="1"/>
</dbReference>
<protein>
    <recommendedName>
        <fullName evidence="9">DNA-binding response regulator</fullName>
    </recommendedName>
</protein>
<dbReference type="STRING" id="1616788.AR543_13540"/>
<keyword evidence="4" id="KW-0597">Phosphoprotein</keyword>
<dbReference type="GO" id="GO:0000160">
    <property type="term" value="P:phosphorelay signal transduction system"/>
    <property type="evidence" value="ECO:0007669"/>
    <property type="project" value="InterPro"/>
</dbReference>
<reference evidence="8" key="1">
    <citation type="submission" date="2015-10" db="EMBL/GenBank/DDBJ databases">
        <title>Genome of Paenibacillus bovis sp. nov.</title>
        <authorList>
            <person name="Wu Z."/>
            <person name="Gao C."/>
            <person name="Liu Z."/>
            <person name="Zheng H."/>
        </authorList>
    </citation>
    <scope>NUCLEOTIDE SEQUENCE [LARGE SCALE GENOMIC DNA]</scope>
    <source>
        <strain evidence="8">BD3526</strain>
    </source>
</reference>
<proteinExistence type="predicted"/>
<dbReference type="EMBL" id="CP013023">
    <property type="protein sequence ID" value="ANF96930.1"/>
    <property type="molecule type" value="Genomic_DNA"/>
</dbReference>
<sequence length="556" mass="65353">MSQHQLQILIVDDEPRQRRGVAALVRQLRPDYIVHEAINGQEALEISLAYSINLVLTDIQMPVMNGMEYIKQVRISHSELRIVLITVYDEFQYVQQAIRLGVMDYMIKPVTSEQLLPLLENIELEYRQHQIRLEQQQSLSRQLAKLEPVYQEHLLYRWVTGSLNKEEQQECQSYFHQEAPISIWLMCRIESAPSEETLWKIQLREYLHTIVNDQVDLYYTGMDDSDDPLIIIVQWPQEWQDHHRQECRNSVMDALQYWQVQHDMDIRTGEGILLIAPDDTESVHLAYRSAEVALEKQFYEDTSSWQIASSCEQDRSYAQLLSFGYTSTALIESVILKKEPVGVQQELDNLLMQLSAERPSVPFLKYHLLQILLPCIQHPGPGMEQSVRDRYRQRLETVIRESARMMDLRKRLLALLGEWIEQIDTSRISKSDQAMLECREYLEQHYSEDLGLDEVAGRFYYNPSYFSLLFKSHFGTSFTDYVQRLRMQHARTLLLETNERVAEIGQRVGYRDIKYFAKVFKKTFLYTPEEYRRQFRRSVTAAESVNEGGVTRSGVD</sequence>
<evidence type="ECO:0000256" key="3">
    <source>
        <dbReference type="ARBA" id="ARBA00023163"/>
    </source>
</evidence>
<evidence type="ECO:0008006" key="9">
    <source>
        <dbReference type="Google" id="ProtNLM"/>
    </source>
</evidence>
<dbReference type="AlphaFoldDB" id="A0A172ZIG9"/>
<gene>
    <name evidence="7" type="ORF">AR543_13540</name>
</gene>
<dbReference type="Pfam" id="PF00072">
    <property type="entry name" value="Response_reg"/>
    <property type="match status" value="1"/>
</dbReference>
<keyword evidence="2" id="KW-0238">DNA-binding</keyword>
<feature type="modified residue" description="4-aspartylphosphate" evidence="4">
    <location>
        <position position="58"/>
    </location>
</feature>
<accession>A0A172ZIG9</accession>
<evidence type="ECO:0000256" key="4">
    <source>
        <dbReference type="PROSITE-ProRule" id="PRU00169"/>
    </source>
</evidence>
<dbReference type="OrthoDB" id="324626at2"/>
<dbReference type="Proteomes" id="UP000078148">
    <property type="component" value="Chromosome"/>
</dbReference>
<keyword evidence="3" id="KW-0804">Transcription</keyword>
<reference evidence="7 8" key="2">
    <citation type="journal article" date="2016" name="Int. J. Syst. Evol. Microbiol.">
        <title>Paenibacillus bovis sp. nov., isolated from raw yak (Bos grunniens) milk.</title>
        <authorList>
            <person name="Gao C."/>
            <person name="Han J."/>
            <person name="Liu Z."/>
            <person name="Xu X."/>
            <person name="Hang F."/>
            <person name="Wu Z."/>
        </authorList>
    </citation>
    <scope>NUCLEOTIDE SEQUENCE [LARGE SCALE GENOMIC DNA]</scope>
    <source>
        <strain evidence="7 8">BD3526</strain>
    </source>
</reference>
<dbReference type="InterPro" id="IPR011006">
    <property type="entry name" value="CheY-like_superfamily"/>
</dbReference>
<dbReference type="GO" id="GO:0043565">
    <property type="term" value="F:sequence-specific DNA binding"/>
    <property type="evidence" value="ECO:0007669"/>
    <property type="project" value="InterPro"/>
</dbReference>
<evidence type="ECO:0000256" key="2">
    <source>
        <dbReference type="ARBA" id="ARBA00023125"/>
    </source>
</evidence>
<dbReference type="GO" id="GO:0003700">
    <property type="term" value="F:DNA-binding transcription factor activity"/>
    <property type="evidence" value="ECO:0007669"/>
    <property type="project" value="InterPro"/>
</dbReference>
<dbReference type="SUPFAM" id="SSF52172">
    <property type="entry name" value="CheY-like"/>
    <property type="match status" value="1"/>
</dbReference>
<evidence type="ECO:0000313" key="7">
    <source>
        <dbReference type="EMBL" id="ANF96930.1"/>
    </source>
</evidence>
<evidence type="ECO:0000256" key="1">
    <source>
        <dbReference type="ARBA" id="ARBA00023015"/>
    </source>
</evidence>
<dbReference type="PANTHER" id="PTHR43280:SF2">
    <property type="entry name" value="HTH-TYPE TRANSCRIPTIONAL REGULATOR EXSA"/>
    <property type="match status" value="1"/>
</dbReference>
<dbReference type="KEGG" id="pbv:AR543_13540"/>